<evidence type="ECO:0000313" key="3">
    <source>
        <dbReference type="EMBL" id="OCL10920.1"/>
    </source>
</evidence>
<evidence type="ECO:0000256" key="1">
    <source>
        <dbReference type="SAM" id="MobiDB-lite"/>
    </source>
</evidence>
<proteinExistence type="predicted"/>
<accession>A0A8E2F5X3</accession>
<reference evidence="3 4" key="1">
    <citation type="journal article" date="2016" name="Nat. Commun.">
        <title>Ectomycorrhizal ecology is imprinted in the genome of the dominant symbiotic fungus Cenococcum geophilum.</title>
        <authorList>
            <consortium name="DOE Joint Genome Institute"/>
            <person name="Peter M."/>
            <person name="Kohler A."/>
            <person name="Ohm R.A."/>
            <person name="Kuo A."/>
            <person name="Krutzmann J."/>
            <person name="Morin E."/>
            <person name="Arend M."/>
            <person name="Barry K.W."/>
            <person name="Binder M."/>
            <person name="Choi C."/>
            <person name="Clum A."/>
            <person name="Copeland A."/>
            <person name="Grisel N."/>
            <person name="Haridas S."/>
            <person name="Kipfer T."/>
            <person name="LaButti K."/>
            <person name="Lindquist E."/>
            <person name="Lipzen A."/>
            <person name="Maire R."/>
            <person name="Meier B."/>
            <person name="Mihaltcheva S."/>
            <person name="Molinier V."/>
            <person name="Murat C."/>
            <person name="Poggeler S."/>
            <person name="Quandt C.A."/>
            <person name="Sperisen C."/>
            <person name="Tritt A."/>
            <person name="Tisserant E."/>
            <person name="Crous P.W."/>
            <person name="Henrissat B."/>
            <person name="Nehls U."/>
            <person name="Egli S."/>
            <person name="Spatafora J.W."/>
            <person name="Grigoriev I.V."/>
            <person name="Martin F.M."/>
        </authorList>
    </citation>
    <scope>NUCLEOTIDE SEQUENCE [LARGE SCALE GENOMIC DNA]</scope>
    <source>
        <strain evidence="3 4">CBS 207.34</strain>
    </source>
</reference>
<dbReference type="OrthoDB" id="4850726at2759"/>
<protein>
    <submittedName>
        <fullName evidence="3">HET-domain-containing protein</fullName>
    </submittedName>
</protein>
<dbReference type="PANTHER" id="PTHR24148">
    <property type="entry name" value="ANKYRIN REPEAT DOMAIN-CONTAINING PROTEIN 39 HOMOLOG-RELATED"/>
    <property type="match status" value="1"/>
</dbReference>
<gene>
    <name evidence="3" type="ORF">AOQ84DRAFT_353298</name>
</gene>
<organism evidence="3 4">
    <name type="scientific">Glonium stellatum</name>
    <dbReference type="NCBI Taxonomy" id="574774"/>
    <lineage>
        <taxon>Eukaryota</taxon>
        <taxon>Fungi</taxon>
        <taxon>Dikarya</taxon>
        <taxon>Ascomycota</taxon>
        <taxon>Pezizomycotina</taxon>
        <taxon>Dothideomycetes</taxon>
        <taxon>Pleosporomycetidae</taxon>
        <taxon>Gloniales</taxon>
        <taxon>Gloniaceae</taxon>
        <taxon>Glonium</taxon>
    </lineage>
</organism>
<sequence length="690" mass="78982">MNYQHESSEPTRETQTVERQSSPETGTFQYDPLPANDPRMLRVLDILPGKKTDPLVCTLKLESSLPDDNREAKSTPSSPATFEPATYEALSYVWGDPTRSRQIILNGCAFGVTQNLEAALRHLRREDVERRLWVDAICINQADSREKEREVARMCSIYFNCRQVVVWLGEGSTDSDVAMEFANEIYRCFSEHPMFGRFDEDSDVEDDENFYEWMQTNTRLALVQGLIAPKYIHSWKSLHQLFSRAWWSRAWVLQEITVARQATVFCGTISRPWSVISMAASVASDTFYIVHQLINGESLTSEAPYAWKASHCDVVAQIIAKRERWTQQDQRNIHTRLNHTVVRQRAGNSSMWLTANIMRGCSLPQDKIFSVIGLLPDALRDAIRPNYRDPVDKIFKDVVKAYIDVTRWLNIICHSQYTPWRPVGYPSWMPDWTRIPRMIVYADRSQAGFNFYDPADSVKACVTFSEDLSVLSVEGFAVGTVKKTLLEFTCLPNLVKLRGIIPERDDNQIEAEKFHSPGVRKRWVIRPGREEPSDPVVWEFDKDFEELFRLTSENYSNIEMLDKLDLFLRAFQQRYIALQSKQASTVPGSVSKDQRAESDTSSIYTVVQGLLMSRTFFEMEEGQIGIAPDFTKRGDLVCVFKGCDAPIILREHTEGSYTFIGDSHVLGFMDGEGMKGLNGGKYTLQRFPIS</sequence>
<evidence type="ECO:0000313" key="4">
    <source>
        <dbReference type="Proteomes" id="UP000250140"/>
    </source>
</evidence>
<dbReference type="InterPro" id="IPR010730">
    <property type="entry name" value="HET"/>
</dbReference>
<keyword evidence="4" id="KW-1185">Reference proteome</keyword>
<dbReference type="Pfam" id="PF26639">
    <property type="entry name" value="Het-6_barrel"/>
    <property type="match status" value="1"/>
</dbReference>
<dbReference type="AlphaFoldDB" id="A0A8E2F5X3"/>
<dbReference type="Pfam" id="PF06985">
    <property type="entry name" value="HET"/>
    <property type="match status" value="1"/>
</dbReference>
<feature type="domain" description="Heterokaryon incompatibility" evidence="2">
    <location>
        <begin position="87"/>
        <end position="255"/>
    </location>
</feature>
<feature type="region of interest" description="Disordered" evidence="1">
    <location>
        <begin position="1"/>
        <end position="36"/>
    </location>
</feature>
<dbReference type="Proteomes" id="UP000250140">
    <property type="component" value="Unassembled WGS sequence"/>
</dbReference>
<dbReference type="PANTHER" id="PTHR24148:SF82">
    <property type="entry name" value="HETEROKARYON INCOMPATIBILITY DOMAIN-CONTAINING PROTEIN"/>
    <property type="match status" value="1"/>
</dbReference>
<name>A0A8E2F5X3_9PEZI</name>
<feature type="compositionally biased region" description="Basic and acidic residues" evidence="1">
    <location>
        <begin position="1"/>
        <end position="16"/>
    </location>
</feature>
<feature type="compositionally biased region" description="Polar residues" evidence="1">
    <location>
        <begin position="17"/>
        <end position="28"/>
    </location>
</feature>
<dbReference type="EMBL" id="KV749139">
    <property type="protein sequence ID" value="OCL10920.1"/>
    <property type="molecule type" value="Genomic_DNA"/>
</dbReference>
<dbReference type="InterPro" id="IPR052895">
    <property type="entry name" value="HetReg/Transcr_Mod"/>
</dbReference>
<evidence type="ECO:0000259" key="2">
    <source>
        <dbReference type="Pfam" id="PF06985"/>
    </source>
</evidence>